<name>A0AA50DPY8_9GAMM</name>
<keyword evidence="2" id="KW-1185">Reference proteome</keyword>
<accession>A0AA50DPY8</accession>
<dbReference type="EMBL" id="CP132356">
    <property type="protein sequence ID" value="WLS81257.1"/>
    <property type="molecule type" value="Genomic_DNA"/>
</dbReference>
<evidence type="ECO:0000313" key="1">
    <source>
        <dbReference type="EMBL" id="WLS81257.1"/>
    </source>
</evidence>
<dbReference type="KEGG" id="epi:Q3V30_22610"/>
<dbReference type="Proteomes" id="UP001228139">
    <property type="component" value="Plasmid unnamed3"/>
</dbReference>
<proteinExistence type="predicted"/>
<evidence type="ECO:0000313" key="2">
    <source>
        <dbReference type="Proteomes" id="UP001228139"/>
    </source>
</evidence>
<keyword evidence="1" id="KW-0614">Plasmid</keyword>
<protein>
    <submittedName>
        <fullName evidence="1">Uncharacterized protein</fullName>
    </submittedName>
</protein>
<geneLocation type="plasmid" evidence="1 2">
    <name>unnamed3</name>
</geneLocation>
<reference evidence="1 2" key="1">
    <citation type="submission" date="2023-07" db="EMBL/GenBank/DDBJ databases">
        <title>Pathogenic bacteria of pear tree diseases.</title>
        <authorList>
            <person name="Zhang Z."/>
            <person name="He L."/>
            <person name="Huang R."/>
        </authorList>
    </citation>
    <scope>NUCLEOTIDE SEQUENCE [LARGE SCALE GENOMIC DNA]</scope>
    <source>
        <strain evidence="1 2">DE2</strain>
        <plasmid evidence="1 2">unnamed3</plasmid>
    </source>
</reference>
<gene>
    <name evidence="1" type="ORF">Q3V30_22610</name>
</gene>
<organism evidence="1 2">
    <name type="scientific">Erwinia pyri</name>
    <dbReference type="NCBI Taxonomy" id="3062598"/>
    <lineage>
        <taxon>Bacteria</taxon>
        <taxon>Pseudomonadati</taxon>
        <taxon>Pseudomonadota</taxon>
        <taxon>Gammaproteobacteria</taxon>
        <taxon>Enterobacterales</taxon>
        <taxon>Erwiniaceae</taxon>
        <taxon>Erwinia</taxon>
    </lineage>
</organism>
<dbReference type="AlphaFoldDB" id="A0AA50DPY8"/>
<dbReference type="RefSeq" id="WP_306213653.1">
    <property type="nucleotide sequence ID" value="NZ_CP132356.1"/>
</dbReference>
<sequence length="167" mass="19387">MRLGYPEYSHRLQVIREHSPERYAAIMGKAKTYIDTGWNCRNCSGNERYTRNTACCDCARSRARYAFTLLECHPHLTVYTPPNPEASERYQQRIQRAEYRKYYLRKLSELGEIQCGGWTLNRGVLIQGAERIPFLNPTPEQRHRIQNDPASQAICEHVQSKIGELPG</sequence>